<feature type="domain" description="Methyltransferase small" evidence="6">
    <location>
        <begin position="90"/>
        <end position="181"/>
    </location>
</feature>
<keyword evidence="2 7" id="KW-0489">Methyltransferase</keyword>
<gene>
    <name evidence="7" type="primary">prmC</name>
    <name evidence="7" type="ORF">IAC78_02625</name>
</gene>
<name>A0A9D9GSQ2_9BACL</name>
<evidence type="ECO:0000256" key="5">
    <source>
        <dbReference type="ARBA" id="ARBA00048391"/>
    </source>
</evidence>
<dbReference type="Gene3D" id="3.40.50.150">
    <property type="entry name" value="Vaccinia Virus protein VP39"/>
    <property type="match status" value="1"/>
</dbReference>
<dbReference type="EMBL" id="JADING010000073">
    <property type="protein sequence ID" value="MBO8414355.1"/>
    <property type="molecule type" value="Genomic_DNA"/>
</dbReference>
<dbReference type="SUPFAM" id="SSF53335">
    <property type="entry name" value="S-adenosyl-L-methionine-dependent methyltransferases"/>
    <property type="match status" value="1"/>
</dbReference>
<reference evidence="7" key="1">
    <citation type="submission" date="2020-10" db="EMBL/GenBank/DDBJ databases">
        <authorList>
            <person name="Gilroy R."/>
        </authorList>
    </citation>
    <scope>NUCLEOTIDE SEQUENCE</scope>
    <source>
        <strain evidence="7">1748</strain>
    </source>
</reference>
<evidence type="ECO:0000256" key="4">
    <source>
        <dbReference type="ARBA" id="ARBA00022691"/>
    </source>
</evidence>
<accession>A0A9D9GSQ2</accession>
<evidence type="ECO:0000256" key="2">
    <source>
        <dbReference type="ARBA" id="ARBA00022603"/>
    </source>
</evidence>
<evidence type="ECO:0000256" key="3">
    <source>
        <dbReference type="ARBA" id="ARBA00022679"/>
    </source>
</evidence>
<dbReference type="NCBIfam" id="TIGR00536">
    <property type="entry name" value="hemK_fam"/>
    <property type="match status" value="1"/>
</dbReference>
<comment type="catalytic activity">
    <reaction evidence="5">
        <text>L-glutaminyl-[peptide chain release factor] + S-adenosyl-L-methionine = N(5)-methyl-L-glutaminyl-[peptide chain release factor] + S-adenosyl-L-homocysteine + H(+)</text>
        <dbReference type="Rhea" id="RHEA:42896"/>
        <dbReference type="Rhea" id="RHEA-COMP:10271"/>
        <dbReference type="Rhea" id="RHEA-COMP:10272"/>
        <dbReference type="ChEBI" id="CHEBI:15378"/>
        <dbReference type="ChEBI" id="CHEBI:30011"/>
        <dbReference type="ChEBI" id="CHEBI:57856"/>
        <dbReference type="ChEBI" id="CHEBI:59789"/>
        <dbReference type="ChEBI" id="CHEBI:61891"/>
        <dbReference type="EC" id="2.1.1.297"/>
    </reaction>
</comment>
<keyword evidence="3 7" id="KW-0808">Transferase</keyword>
<dbReference type="InterPro" id="IPR019874">
    <property type="entry name" value="RF_methyltr_PrmC"/>
</dbReference>
<proteinExistence type="predicted"/>
<dbReference type="GO" id="GO:0102559">
    <property type="term" value="F:peptide chain release factor N(5)-glutamine methyltransferase activity"/>
    <property type="evidence" value="ECO:0007669"/>
    <property type="project" value="UniProtKB-EC"/>
</dbReference>
<reference evidence="7" key="2">
    <citation type="journal article" date="2021" name="PeerJ">
        <title>Extensive microbial diversity within the chicken gut microbiome revealed by metagenomics and culture.</title>
        <authorList>
            <person name="Gilroy R."/>
            <person name="Ravi A."/>
            <person name="Getino M."/>
            <person name="Pursley I."/>
            <person name="Horton D.L."/>
            <person name="Alikhan N.F."/>
            <person name="Baker D."/>
            <person name="Gharbi K."/>
            <person name="Hall N."/>
            <person name="Watson M."/>
            <person name="Adriaenssens E.M."/>
            <person name="Foster-Nyarko E."/>
            <person name="Jarju S."/>
            <person name="Secka A."/>
            <person name="Antonio M."/>
            <person name="Oren A."/>
            <person name="Chaudhuri R.R."/>
            <person name="La Ragione R."/>
            <person name="Hildebrand F."/>
            <person name="Pallen M.J."/>
        </authorList>
    </citation>
    <scope>NUCLEOTIDE SEQUENCE</scope>
    <source>
        <strain evidence="7">1748</strain>
    </source>
</reference>
<dbReference type="InterPro" id="IPR004556">
    <property type="entry name" value="HemK-like"/>
</dbReference>
<evidence type="ECO:0000313" key="8">
    <source>
        <dbReference type="Proteomes" id="UP000823629"/>
    </source>
</evidence>
<dbReference type="GO" id="GO:0003676">
    <property type="term" value="F:nucleic acid binding"/>
    <property type="evidence" value="ECO:0007669"/>
    <property type="project" value="InterPro"/>
</dbReference>
<dbReference type="InterPro" id="IPR002052">
    <property type="entry name" value="DNA_methylase_N6_adenine_CS"/>
</dbReference>
<dbReference type="EC" id="2.1.1.297" evidence="1"/>
<dbReference type="Pfam" id="PF05175">
    <property type="entry name" value="MTS"/>
    <property type="match status" value="1"/>
</dbReference>
<protein>
    <recommendedName>
        <fullName evidence="1">peptide chain release factor N(5)-glutamine methyltransferase</fullName>
        <ecNumber evidence="1">2.1.1.297</ecNumber>
    </recommendedName>
</protein>
<dbReference type="NCBIfam" id="TIGR03534">
    <property type="entry name" value="RF_mod_PrmC"/>
    <property type="match status" value="1"/>
</dbReference>
<keyword evidence="4" id="KW-0949">S-adenosyl-L-methionine</keyword>
<evidence type="ECO:0000259" key="6">
    <source>
        <dbReference type="Pfam" id="PF05175"/>
    </source>
</evidence>
<dbReference type="InterPro" id="IPR029063">
    <property type="entry name" value="SAM-dependent_MTases_sf"/>
</dbReference>
<dbReference type="PANTHER" id="PTHR18895:SF74">
    <property type="entry name" value="MTRF1L RELEASE FACTOR GLUTAMINE METHYLTRANSFERASE"/>
    <property type="match status" value="1"/>
</dbReference>
<evidence type="ECO:0000256" key="1">
    <source>
        <dbReference type="ARBA" id="ARBA00012771"/>
    </source>
</evidence>
<dbReference type="GO" id="GO:0032259">
    <property type="term" value="P:methylation"/>
    <property type="evidence" value="ECO:0007669"/>
    <property type="project" value="UniProtKB-KW"/>
</dbReference>
<sequence length="269" mass="30911">MNSEELLVNLRKLNVPEADIKDLFDIRYKIPYIEVLMGKIFEIPSVYEGDLDLIKKDFPLAYLIGQVTFSELTIKVNPSVLIPRVETEELVLKVIEEQKNREITRILDLCTGSGCIALSLKKAFPKAEVYASDISMYAVSKAQENAEINKLEINLVQTSYFEYFLNHHLTFDLIVSNPPYIPESEDLAPSLKYEPYSALYSGNDGLDSFKEIFFKLPLVLKDSGTAYFEIEASNAMKIVELAHSRLFNYNVELLKDMQKKDRFLKVYHK</sequence>
<dbReference type="InterPro" id="IPR007848">
    <property type="entry name" value="Small_mtfrase_dom"/>
</dbReference>
<dbReference type="AlphaFoldDB" id="A0A9D9GSQ2"/>
<organism evidence="7 8">
    <name type="scientific">Candidatus Scatoplasma merdavium</name>
    <dbReference type="NCBI Taxonomy" id="2840932"/>
    <lineage>
        <taxon>Bacteria</taxon>
        <taxon>Bacillati</taxon>
        <taxon>Bacillota</taxon>
        <taxon>Bacilli</taxon>
        <taxon>Bacillales</taxon>
        <taxon>Candidatus Scatoplasma</taxon>
    </lineage>
</organism>
<dbReference type="PROSITE" id="PS00092">
    <property type="entry name" value="N6_MTASE"/>
    <property type="match status" value="1"/>
</dbReference>
<dbReference type="InterPro" id="IPR050320">
    <property type="entry name" value="N5-glutamine_MTase"/>
</dbReference>
<dbReference type="Proteomes" id="UP000823629">
    <property type="component" value="Unassembled WGS sequence"/>
</dbReference>
<evidence type="ECO:0000313" key="7">
    <source>
        <dbReference type="EMBL" id="MBO8414355.1"/>
    </source>
</evidence>
<dbReference type="PANTHER" id="PTHR18895">
    <property type="entry name" value="HEMK METHYLTRANSFERASE"/>
    <property type="match status" value="1"/>
</dbReference>
<comment type="caution">
    <text evidence="7">The sequence shown here is derived from an EMBL/GenBank/DDBJ whole genome shotgun (WGS) entry which is preliminary data.</text>
</comment>
<dbReference type="CDD" id="cd02440">
    <property type="entry name" value="AdoMet_MTases"/>
    <property type="match status" value="1"/>
</dbReference>